<dbReference type="SUPFAM" id="SSF55729">
    <property type="entry name" value="Acyl-CoA N-acyltransferases (Nat)"/>
    <property type="match status" value="1"/>
</dbReference>
<evidence type="ECO:0000256" key="1">
    <source>
        <dbReference type="ARBA" id="ARBA00022679"/>
    </source>
</evidence>
<keyword evidence="2 4" id="KW-0012">Acyltransferase</keyword>
<dbReference type="InterPro" id="IPR016181">
    <property type="entry name" value="Acyl_CoA_acyltransferase"/>
</dbReference>
<organism evidence="4 5">
    <name type="scientific">Tetragenococcus muriaticus PMC-11-5</name>
    <dbReference type="NCBI Taxonomy" id="1302649"/>
    <lineage>
        <taxon>Bacteria</taxon>
        <taxon>Bacillati</taxon>
        <taxon>Bacillota</taxon>
        <taxon>Bacilli</taxon>
        <taxon>Lactobacillales</taxon>
        <taxon>Enterococcaceae</taxon>
        <taxon>Tetragenococcus</taxon>
    </lineage>
</organism>
<dbReference type="PATRIC" id="fig|1302649.3.peg.1111"/>
<dbReference type="Pfam" id="PF13673">
    <property type="entry name" value="Acetyltransf_10"/>
    <property type="match status" value="1"/>
</dbReference>
<evidence type="ECO:0000313" key="5">
    <source>
        <dbReference type="Proteomes" id="UP000029380"/>
    </source>
</evidence>
<protein>
    <submittedName>
        <fullName evidence="4">GNAT family acetyltransferase</fullName>
        <ecNumber evidence="4">2.3.1.-</ecNumber>
    </submittedName>
</protein>
<dbReference type="NCBIfam" id="NF007853">
    <property type="entry name" value="PRK10562.1"/>
    <property type="match status" value="1"/>
</dbReference>
<dbReference type="Gene3D" id="3.40.630.30">
    <property type="match status" value="1"/>
</dbReference>
<comment type="caution">
    <text evidence="4">The sequence shown here is derived from an EMBL/GenBank/DDBJ whole genome shotgun (WGS) entry which is preliminary data.</text>
</comment>
<dbReference type="EC" id="2.3.1.-" evidence="4"/>
<name>A0A091C2H1_9ENTE</name>
<feature type="domain" description="N-acetyltransferase" evidence="3">
    <location>
        <begin position="1"/>
        <end position="142"/>
    </location>
</feature>
<dbReference type="InterPro" id="IPR000182">
    <property type="entry name" value="GNAT_dom"/>
</dbReference>
<dbReference type="PANTHER" id="PTHR43800">
    <property type="entry name" value="PEPTIDYL-LYSINE N-ACETYLTRANSFERASE YJAB"/>
    <property type="match status" value="1"/>
</dbReference>
<keyword evidence="1 4" id="KW-0808">Transferase</keyword>
<dbReference type="OrthoDB" id="9789605at2"/>
<reference evidence="4 5" key="1">
    <citation type="submission" date="2014-08" db="EMBL/GenBank/DDBJ databases">
        <title>Genome sequence of Tetragenococcus muriaticus.</title>
        <authorList>
            <person name="Chuea-nongthon C."/>
            <person name="Rodtong S."/>
            <person name="Yongsawatdigul J."/>
            <person name="Steele J.L."/>
            <person name="Liu X.-y."/>
            <person name="Speers J."/>
            <person name="Glasner J.D."/>
            <person name="Neeno-Eckwall E.C."/>
        </authorList>
    </citation>
    <scope>NUCLEOTIDE SEQUENCE [LARGE SCALE GENOMIC DNA]</scope>
    <source>
        <strain evidence="4 5">PMC-11-5</strain>
    </source>
</reference>
<evidence type="ECO:0000259" key="3">
    <source>
        <dbReference type="PROSITE" id="PS51186"/>
    </source>
</evidence>
<accession>A0A091C2H1</accession>
<dbReference type="GO" id="GO:0016747">
    <property type="term" value="F:acyltransferase activity, transferring groups other than amino-acyl groups"/>
    <property type="evidence" value="ECO:0007669"/>
    <property type="project" value="InterPro"/>
</dbReference>
<sequence>MIRKLQKEDLEEALLLWEEENIKAHDFINEDYWKNQMDSVREQLPQSTVYVYVNDKGQIVGFIGLIEDYIAGLFVKTTEQSKGIGKQLLDYVKNNKTKLTLEAFAKNKRAVAFYHREGFSIQDENIDEDTREKEFVMVWQRVERY</sequence>
<dbReference type="EMBL" id="JPVU01000115">
    <property type="protein sequence ID" value="KFN92041.1"/>
    <property type="molecule type" value="Genomic_DNA"/>
</dbReference>
<proteinExistence type="predicted"/>
<dbReference type="Proteomes" id="UP000029380">
    <property type="component" value="Unassembled WGS sequence"/>
</dbReference>
<evidence type="ECO:0000313" key="4">
    <source>
        <dbReference type="EMBL" id="KFN92041.1"/>
    </source>
</evidence>
<dbReference type="RefSeq" id="WP_028790924.1">
    <property type="nucleotide sequence ID" value="NZ_JPVU01000115.1"/>
</dbReference>
<dbReference type="CDD" id="cd04301">
    <property type="entry name" value="NAT_SF"/>
    <property type="match status" value="1"/>
</dbReference>
<dbReference type="PROSITE" id="PS51186">
    <property type="entry name" value="GNAT"/>
    <property type="match status" value="1"/>
</dbReference>
<gene>
    <name evidence="4" type="ORF">TMUPMC115_1110</name>
</gene>
<dbReference type="AlphaFoldDB" id="A0A091C2H1"/>
<evidence type="ECO:0000256" key="2">
    <source>
        <dbReference type="ARBA" id="ARBA00023315"/>
    </source>
</evidence>
<dbReference type="PANTHER" id="PTHR43800:SF1">
    <property type="entry name" value="PEPTIDYL-LYSINE N-ACETYLTRANSFERASE YJAB"/>
    <property type="match status" value="1"/>
</dbReference>